<evidence type="ECO:0000256" key="4">
    <source>
        <dbReference type="ARBA" id="ARBA00022679"/>
    </source>
</evidence>
<keyword evidence="5" id="KW-0949">S-adenosyl-L-methionine</keyword>
<dbReference type="Gene3D" id="1.20.1260.30">
    <property type="match status" value="1"/>
</dbReference>
<dbReference type="SUPFAM" id="SSF53335">
    <property type="entry name" value="S-adenosyl-L-methionine-dependent methyltransferases"/>
    <property type="match status" value="1"/>
</dbReference>
<dbReference type="AlphaFoldDB" id="A0A2U4F7U8"/>
<dbReference type="InterPro" id="IPR051537">
    <property type="entry name" value="DNA_Adenine_Mtase"/>
</dbReference>
<gene>
    <name evidence="10" type="ORF">A966_05683</name>
</gene>
<evidence type="ECO:0000256" key="2">
    <source>
        <dbReference type="ARBA" id="ARBA00011900"/>
    </source>
</evidence>
<dbReference type="Gene3D" id="3.40.50.150">
    <property type="entry name" value="Vaccinia Virus protein VP39"/>
    <property type="match status" value="1"/>
</dbReference>
<dbReference type="GO" id="GO:0032259">
    <property type="term" value="P:methylation"/>
    <property type="evidence" value="ECO:0007669"/>
    <property type="project" value="UniProtKB-KW"/>
</dbReference>
<evidence type="ECO:0000256" key="1">
    <source>
        <dbReference type="ARBA" id="ARBA00006594"/>
    </source>
</evidence>
<comment type="similarity">
    <text evidence="1">Belongs to the N(4)/N(6)-methyltransferase family.</text>
</comment>
<evidence type="ECO:0000313" key="11">
    <source>
        <dbReference type="Proteomes" id="UP000011663"/>
    </source>
</evidence>
<dbReference type="Pfam" id="PF02384">
    <property type="entry name" value="N6_Mtase"/>
    <property type="match status" value="1"/>
</dbReference>
<comment type="catalytic activity">
    <reaction evidence="7">
        <text>a 2'-deoxyadenosine in DNA + S-adenosyl-L-methionine = an N(6)-methyl-2'-deoxyadenosine in DNA + S-adenosyl-L-homocysteine + H(+)</text>
        <dbReference type="Rhea" id="RHEA:15197"/>
        <dbReference type="Rhea" id="RHEA-COMP:12418"/>
        <dbReference type="Rhea" id="RHEA-COMP:12419"/>
        <dbReference type="ChEBI" id="CHEBI:15378"/>
        <dbReference type="ChEBI" id="CHEBI:57856"/>
        <dbReference type="ChEBI" id="CHEBI:59789"/>
        <dbReference type="ChEBI" id="CHEBI:90615"/>
        <dbReference type="ChEBI" id="CHEBI:90616"/>
        <dbReference type="EC" id="2.1.1.72"/>
    </reaction>
</comment>
<protein>
    <recommendedName>
        <fullName evidence="2">site-specific DNA-methyltransferase (adenine-specific)</fullName>
        <ecNumber evidence="2">2.1.1.72</ecNumber>
    </recommendedName>
</protein>
<sequence length="319" mass="36585">MFEQCFKNIDNELRKDSGCSNDVDYIEQTSWILFLKYLDDLEKEKKDKCELSGKEYKNILDKEFTWGSWAYPLNKEGKLDNKFMTGDDLVDFVNTKLFPYLKSFRDSALSADTLEYKIGEIFSEVQNSIKSGYILRDVINIINSMKFQTSEERHELSYFYEDKIMKMGNSGRAGGEYYTPRPLIRAIIKVIKPKIGEKIYDGACGSAGFLVEAYDYLNNLKANMSEGEKYNILQKETLYGQEFKPLPYVIGTMNTILHGINAPNIVHKDTLSENIMTSVGNKYDIILANPPFGAATQDSVLSNFLCVLRKRHISFYSIS</sequence>
<evidence type="ECO:0000256" key="3">
    <source>
        <dbReference type="ARBA" id="ARBA00022603"/>
    </source>
</evidence>
<dbReference type="GO" id="GO:0008170">
    <property type="term" value="F:N-methyltransferase activity"/>
    <property type="evidence" value="ECO:0007669"/>
    <property type="project" value="InterPro"/>
</dbReference>
<evidence type="ECO:0000256" key="6">
    <source>
        <dbReference type="ARBA" id="ARBA00022747"/>
    </source>
</evidence>
<accession>A0A2U4F7U8</accession>
<evidence type="ECO:0000256" key="7">
    <source>
        <dbReference type="ARBA" id="ARBA00047942"/>
    </source>
</evidence>
<comment type="caution">
    <text evidence="10">The sequence shown here is derived from an EMBL/GenBank/DDBJ whole genome shotgun (WGS) entry which is preliminary data.</text>
</comment>
<evidence type="ECO:0000259" key="9">
    <source>
        <dbReference type="Pfam" id="PF12161"/>
    </source>
</evidence>
<evidence type="ECO:0000313" key="10">
    <source>
        <dbReference type="EMBL" id="EKV57340.1"/>
    </source>
</evidence>
<dbReference type="InterPro" id="IPR003356">
    <property type="entry name" value="DNA_methylase_A-5"/>
</dbReference>
<name>A0A2U4F7U8_9SPIR</name>
<dbReference type="PANTHER" id="PTHR42933">
    <property type="entry name" value="SLR6095 PROTEIN"/>
    <property type="match status" value="1"/>
</dbReference>
<reference evidence="10 11" key="1">
    <citation type="submission" date="2012-07" db="EMBL/GenBank/DDBJ databases">
        <title>Genome sequence of Brachyspira sp. 30446, isolated from a pig with mucohaemorrhagic colitis.</title>
        <authorList>
            <person name="Rubin J.E."/>
            <person name="Fernando C."/>
            <person name="Harding J.C.S."/>
            <person name="Hill J.E."/>
        </authorList>
    </citation>
    <scope>NUCLEOTIDE SEQUENCE [LARGE SCALE GENOMIC DNA]</scope>
    <source>
        <strain evidence="10 11">30446</strain>
    </source>
</reference>
<dbReference type="InterPro" id="IPR022749">
    <property type="entry name" value="D12N6_MeTrfase_N"/>
</dbReference>
<dbReference type="Pfam" id="PF12161">
    <property type="entry name" value="HsdM_N"/>
    <property type="match status" value="1"/>
</dbReference>
<dbReference type="GO" id="GO:0009307">
    <property type="term" value="P:DNA restriction-modification system"/>
    <property type="evidence" value="ECO:0007669"/>
    <property type="project" value="UniProtKB-KW"/>
</dbReference>
<proteinExistence type="inferred from homology"/>
<keyword evidence="3 10" id="KW-0489">Methyltransferase</keyword>
<dbReference type="STRING" id="1289135.A966_05683"/>
<dbReference type="InterPro" id="IPR029063">
    <property type="entry name" value="SAM-dependent_MTases_sf"/>
</dbReference>
<dbReference type="GeneID" id="66487567"/>
<evidence type="ECO:0000256" key="5">
    <source>
        <dbReference type="ARBA" id="ARBA00022691"/>
    </source>
</evidence>
<dbReference type="PRINTS" id="PR00507">
    <property type="entry name" value="N12N6MTFRASE"/>
</dbReference>
<dbReference type="RefSeq" id="WP_008723285.1">
    <property type="nucleotide sequence ID" value="NZ_JH994111.1"/>
</dbReference>
<evidence type="ECO:0000259" key="8">
    <source>
        <dbReference type="Pfam" id="PF02384"/>
    </source>
</evidence>
<feature type="domain" description="DNA methylase adenine-specific" evidence="8">
    <location>
        <begin position="153"/>
        <end position="298"/>
    </location>
</feature>
<keyword evidence="6" id="KW-0680">Restriction system</keyword>
<dbReference type="Proteomes" id="UP000011663">
    <property type="component" value="Unassembled WGS sequence"/>
</dbReference>
<organism evidence="10 11">
    <name type="scientific">Brachyspira hampsonii 30446</name>
    <dbReference type="NCBI Taxonomy" id="1289135"/>
    <lineage>
        <taxon>Bacteria</taxon>
        <taxon>Pseudomonadati</taxon>
        <taxon>Spirochaetota</taxon>
        <taxon>Spirochaetia</taxon>
        <taxon>Brachyspirales</taxon>
        <taxon>Brachyspiraceae</taxon>
        <taxon>Brachyspira</taxon>
    </lineage>
</organism>
<dbReference type="GO" id="GO:0009007">
    <property type="term" value="F:site-specific DNA-methyltransferase (adenine-specific) activity"/>
    <property type="evidence" value="ECO:0007669"/>
    <property type="project" value="UniProtKB-EC"/>
</dbReference>
<keyword evidence="4" id="KW-0808">Transferase</keyword>
<dbReference type="InterPro" id="IPR038333">
    <property type="entry name" value="T1MK-like_N_sf"/>
</dbReference>
<dbReference type="EMBL" id="ALNZ01000022">
    <property type="protein sequence ID" value="EKV57340.1"/>
    <property type="molecule type" value="Genomic_DNA"/>
</dbReference>
<dbReference type="PANTHER" id="PTHR42933:SF4">
    <property type="entry name" value="TYPE I RESTRICTION ENZYME ECOKI METHYLASE SUBUNIT"/>
    <property type="match status" value="1"/>
</dbReference>
<dbReference type="PROSITE" id="PS00092">
    <property type="entry name" value="N6_MTASE"/>
    <property type="match status" value="1"/>
</dbReference>
<feature type="domain" description="N6 adenine-specific DNA methyltransferase N-terminal" evidence="9">
    <location>
        <begin position="8"/>
        <end position="142"/>
    </location>
</feature>
<dbReference type="InterPro" id="IPR002052">
    <property type="entry name" value="DNA_methylase_N6_adenine_CS"/>
</dbReference>
<dbReference type="EC" id="2.1.1.72" evidence="2"/>
<dbReference type="GO" id="GO:0003677">
    <property type="term" value="F:DNA binding"/>
    <property type="evidence" value="ECO:0007669"/>
    <property type="project" value="InterPro"/>
</dbReference>